<evidence type="ECO:0000313" key="2">
    <source>
        <dbReference type="Proteomes" id="UP000005045"/>
    </source>
</evidence>
<comment type="caution">
    <text evidence="1">The sequence shown here is derived from an EMBL/GenBank/DDBJ whole genome shotgun (WGS) entry which is preliminary data.</text>
</comment>
<dbReference type="AlphaFoldDB" id="B1GAQ6"/>
<dbReference type="EMBL" id="ABLD01000044">
    <property type="protein sequence ID" value="EDT06786.1"/>
    <property type="molecule type" value="Genomic_DNA"/>
</dbReference>
<proteinExistence type="predicted"/>
<dbReference type="Proteomes" id="UP000005045">
    <property type="component" value="Unassembled WGS sequence"/>
</dbReference>
<organism evidence="1 2">
    <name type="scientific">Paraburkholderia graminis (strain ATCC 700544 / DSM 17151 / LMG 18924 / NCIMB 13744 / C4D1M)</name>
    <dbReference type="NCBI Taxonomy" id="396598"/>
    <lineage>
        <taxon>Bacteria</taxon>
        <taxon>Pseudomonadati</taxon>
        <taxon>Pseudomonadota</taxon>
        <taxon>Betaproteobacteria</taxon>
        <taxon>Burkholderiales</taxon>
        <taxon>Burkholderiaceae</taxon>
        <taxon>Paraburkholderia</taxon>
    </lineage>
</organism>
<evidence type="ECO:0000313" key="1">
    <source>
        <dbReference type="EMBL" id="EDT06786.1"/>
    </source>
</evidence>
<accession>B1GAQ6</accession>
<sequence>MIAVEHGHLRAAPRAGAFHRAARRVEHIHVTARTGRRRTRGVNARALRPDRREVVADAAAAPHGFRGLQQRDVDARQPLFVDALNRVADRLHETVDQRGGNAGARRAHDAARAERTVPQIVDEERLDRFAQRFRFRLGDAAGDALEDVVGGLLVAFGVFLEQDVGGKLLGSDERSRGRAGCASLRPGRRVRRVFCHGVPSNGAVPRTARWVEMRVTLPPGVGPAG</sequence>
<keyword evidence="2" id="KW-1185">Reference proteome</keyword>
<protein>
    <submittedName>
        <fullName evidence="1">Uncharacterized protein</fullName>
    </submittedName>
</protein>
<name>B1GAQ6_PARG4</name>
<reference evidence="1 2" key="1">
    <citation type="submission" date="2008-03" db="EMBL/GenBank/DDBJ databases">
        <title>Sequencing of the draft genome and assembly of Burkholderia graminis C4D1M.</title>
        <authorList>
            <consortium name="US DOE Joint Genome Institute (JGI-PGF)"/>
            <person name="Copeland A."/>
            <person name="Lucas S."/>
            <person name="Lapidus A."/>
            <person name="Glavina del Rio T."/>
            <person name="Dalin E."/>
            <person name="Tice H."/>
            <person name="Bruce D."/>
            <person name="Goodwin L."/>
            <person name="Pitluck S."/>
            <person name="Larimer F."/>
            <person name="Land M.L."/>
            <person name="Hauser L."/>
            <person name="Tiedje J."/>
            <person name="Richardson P."/>
        </authorList>
    </citation>
    <scope>NUCLEOTIDE SEQUENCE [LARGE SCALE GENOMIC DNA]</scope>
    <source>
        <strain evidence="2">ATCC 700544 / DSM 17151 / LMG 18924 / NCIMB 13744 / C4D1M</strain>
    </source>
</reference>
<gene>
    <name evidence="1" type="ORF">BgramDRAFT_6469</name>
</gene>